<proteinExistence type="predicted"/>
<protein>
    <submittedName>
        <fullName evidence="1">Uncharacterized protein</fullName>
    </submittedName>
</protein>
<dbReference type="SUPFAM" id="SSF52540">
    <property type="entry name" value="P-loop containing nucleoside triphosphate hydrolases"/>
    <property type="match status" value="1"/>
</dbReference>
<dbReference type="EMBL" id="UOEX01000433">
    <property type="protein sequence ID" value="VAW42302.1"/>
    <property type="molecule type" value="Genomic_DNA"/>
</dbReference>
<reference evidence="1" key="1">
    <citation type="submission" date="2018-06" db="EMBL/GenBank/DDBJ databases">
        <authorList>
            <person name="Zhirakovskaya E."/>
        </authorList>
    </citation>
    <scope>NUCLEOTIDE SEQUENCE</scope>
</reference>
<name>A0A3B0VTA8_9ZZZZ</name>
<dbReference type="AlphaFoldDB" id="A0A3B0VTA8"/>
<dbReference type="InterPro" id="IPR027417">
    <property type="entry name" value="P-loop_NTPase"/>
</dbReference>
<gene>
    <name evidence="1" type="ORF">MNBD_DELTA03-889</name>
</gene>
<dbReference type="Gene3D" id="3.40.50.300">
    <property type="entry name" value="P-loop containing nucleotide triphosphate hydrolases"/>
    <property type="match status" value="1"/>
</dbReference>
<accession>A0A3B0VTA8</accession>
<sequence>MLKQNLIANNPLRVFKTDTKGNEILQRMGLVVSRPGVGKTAILVQIALYNMLQGKQVVHVSIGQSIDKTKAWYDDILKDVTSGAKAEEVESVKYEIIRNRMIITFNNSNFSRPKLEERLNDLIKQDIFRPSCLVIDGLDIAAADHQLLDDMHALQKEMGINIWFSAVSHREEAGKGDNLPAVFKDKADIFDTLLMLQPADAGEGKIFLKTVKDDTGCVEPGKAMCLDPTTMLVWG</sequence>
<organism evidence="1">
    <name type="scientific">hydrothermal vent metagenome</name>
    <dbReference type="NCBI Taxonomy" id="652676"/>
    <lineage>
        <taxon>unclassified sequences</taxon>
        <taxon>metagenomes</taxon>
        <taxon>ecological metagenomes</taxon>
    </lineage>
</organism>
<evidence type="ECO:0000313" key="1">
    <source>
        <dbReference type="EMBL" id="VAW42302.1"/>
    </source>
</evidence>